<evidence type="ECO:0000313" key="2">
    <source>
        <dbReference type="Proteomes" id="UP000294200"/>
    </source>
</evidence>
<accession>A0A4R0WYP4</accession>
<dbReference type="InterPro" id="IPR036188">
    <property type="entry name" value="FAD/NAD-bd_sf"/>
</dbReference>
<dbReference type="SUPFAM" id="SSF51905">
    <property type="entry name" value="FAD/NAD(P)-binding domain"/>
    <property type="match status" value="1"/>
</dbReference>
<evidence type="ECO:0000313" key="1">
    <source>
        <dbReference type="EMBL" id="TCG02816.1"/>
    </source>
</evidence>
<reference evidence="1 2" key="1">
    <citation type="submission" date="2017-02" db="EMBL/GenBank/DDBJ databases">
        <title>Paraburkholderia sophoroidis sp. nov. and Paraburkholderia steynii sp. nov. rhizobial symbionts of the fynbos legume Hypocalyptus sophoroides.</title>
        <authorList>
            <person name="Steenkamp E.T."/>
            <person name="Beukes C.W."/>
            <person name="Van Zyl E."/>
            <person name="Avontuur J."/>
            <person name="Chan W.Y."/>
            <person name="Hassen A."/>
            <person name="Palmer M."/>
            <person name="Mthombeni L."/>
            <person name="Phalane F."/>
            <person name="Sereme K."/>
            <person name="Venter S.N."/>
        </authorList>
    </citation>
    <scope>NUCLEOTIDE SEQUENCE [LARGE SCALE GENOMIC DNA]</scope>
    <source>
        <strain evidence="1 2">HC1.1ba</strain>
    </source>
</reference>
<proteinExistence type="predicted"/>
<organism evidence="1 2">
    <name type="scientific">Paraburkholderia steynii</name>
    <dbReference type="NCBI Taxonomy" id="1245441"/>
    <lineage>
        <taxon>Bacteria</taxon>
        <taxon>Pseudomonadati</taxon>
        <taxon>Pseudomonadota</taxon>
        <taxon>Betaproteobacteria</taxon>
        <taxon>Burkholderiales</taxon>
        <taxon>Burkholderiaceae</taxon>
        <taxon>Paraburkholderia</taxon>
    </lineage>
</organism>
<name>A0A4R0WYP4_9BURK</name>
<comment type="caution">
    <text evidence="1">The sequence shown here is derived from an EMBL/GenBank/DDBJ whole genome shotgun (WGS) entry which is preliminary data.</text>
</comment>
<gene>
    <name evidence="1" type="ORF">BZM27_53045</name>
</gene>
<feature type="non-terminal residue" evidence="1">
    <location>
        <position position="231"/>
    </location>
</feature>
<dbReference type="Proteomes" id="UP000294200">
    <property type="component" value="Unassembled WGS sequence"/>
</dbReference>
<protein>
    <submittedName>
        <fullName evidence="1">Uncharacterized protein</fullName>
    </submittedName>
</protein>
<keyword evidence="2" id="KW-1185">Reference proteome</keyword>
<dbReference type="EMBL" id="MWML01000719">
    <property type="protein sequence ID" value="TCG02816.1"/>
    <property type="molecule type" value="Genomic_DNA"/>
</dbReference>
<sequence length="231" mass="24893">MIDAIREAASQPDSLRRLFLVPNAHVSRLDYEGGVVTGIQVSFNGKPERLAVSADCSVILALGTIESTRMALASFPSASSAQDEKMGRSLLSHIRSNIYVRVRKTALDTSRVLPTLVQTGAVLVRGSTPAGKFHIQVTASADANFNSDAVLFSMIPDIDQLDILLNSQQSGWVSIAFRGVSELHGDKQSPVPNAAGRWINLSPFESDEYGVPRAYAQFTTTDAENALANDM</sequence>
<dbReference type="AlphaFoldDB" id="A0A4R0WYP4"/>